<dbReference type="EMBL" id="BBMT01000003">
    <property type="protein sequence ID" value="GAL33642.1"/>
    <property type="molecule type" value="Genomic_DNA"/>
</dbReference>
<evidence type="ECO:0000256" key="1">
    <source>
        <dbReference type="SAM" id="Phobius"/>
    </source>
</evidence>
<feature type="domain" description="Chlorhexidine efflux transporter" evidence="2">
    <location>
        <begin position="32"/>
        <end position="93"/>
    </location>
</feature>
<gene>
    <name evidence="3" type="ORF">JCM19240_2338</name>
</gene>
<keyword evidence="1" id="KW-0472">Membrane</keyword>
<dbReference type="InterPro" id="IPR007896">
    <property type="entry name" value="BTP_bacteria"/>
</dbReference>
<accession>A0A090TRA4</accession>
<evidence type="ECO:0000313" key="3">
    <source>
        <dbReference type="EMBL" id="GAL33642.1"/>
    </source>
</evidence>
<sequence length="105" mass="11816">MSLSVIAMVWNFGFNLLFDKWMLATIGTTTKSKTHRIYNAIFFELGLLGLSLPVIAYALNISLIEALILDLGFAVFALFYSYSFNYLYDKCFPLNVQSAAQPQNA</sequence>
<dbReference type="NCBIfam" id="NF033664">
    <property type="entry name" value="PACE_transport"/>
    <property type="match status" value="1"/>
</dbReference>
<proteinExistence type="predicted"/>
<keyword evidence="4" id="KW-1185">Reference proteome</keyword>
<protein>
    <recommendedName>
        <fullName evidence="2">Chlorhexidine efflux transporter domain-containing protein</fullName>
    </recommendedName>
</protein>
<feature type="domain" description="Chlorhexidine efflux transporter" evidence="2">
    <location>
        <begin position="3"/>
        <end position="23"/>
    </location>
</feature>
<evidence type="ECO:0000313" key="4">
    <source>
        <dbReference type="Proteomes" id="UP000029224"/>
    </source>
</evidence>
<feature type="transmembrane region" description="Helical" evidence="1">
    <location>
        <begin position="38"/>
        <end position="60"/>
    </location>
</feature>
<dbReference type="Pfam" id="PF05232">
    <property type="entry name" value="BTP"/>
    <property type="match status" value="2"/>
</dbReference>
<feature type="transmembrane region" description="Helical" evidence="1">
    <location>
        <begin position="6"/>
        <end position="26"/>
    </location>
</feature>
<feature type="transmembrane region" description="Helical" evidence="1">
    <location>
        <begin position="66"/>
        <end position="88"/>
    </location>
</feature>
<keyword evidence="1" id="KW-0812">Transmembrane</keyword>
<dbReference type="Proteomes" id="UP000029224">
    <property type="component" value="Unassembled WGS sequence"/>
</dbReference>
<name>A0A090TRA4_9VIBR</name>
<dbReference type="InterPro" id="IPR058208">
    <property type="entry name" value="PACE"/>
</dbReference>
<reference evidence="3 4" key="1">
    <citation type="submission" date="2014-09" db="EMBL/GenBank/DDBJ databases">
        <title>Vibrio maritimus JCM 19240. (C210) whole genome shotgun sequence.</title>
        <authorList>
            <person name="Sawabe T."/>
            <person name="Meirelles P."/>
            <person name="Nakanishi M."/>
            <person name="Sayaka M."/>
            <person name="Hattori M."/>
            <person name="Ohkuma M."/>
        </authorList>
    </citation>
    <scope>NUCLEOTIDE SEQUENCE [LARGE SCALE GENOMIC DNA]</scope>
    <source>
        <strain evidence="3 4">JCM 19240</strain>
    </source>
</reference>
<reference evidence="3 4" key="2">
    <citation type="submission" date="2014-09" db="EMBL/GenBank/DDBJ databases">
        <authorList>
            <consortium name="NBRP consortium"/>
            <person name="Sawabe T."/>
            <person name="Meirelles P."/>
            <person name="Nakanishi M."/>
            <person name="Sayaka M."/>
            <person name="Hattori M."/>
            <person name="Ohkuma M."/>
        </authorList>
    </citation>
    <scope>NUCLEOTIDE SEQUENCE [LARGE SCALE GENOMIC DNA]</scope>
    <source>
        <strain evidence="3 4">JCM 19240</strain>
    </source>
</reference>
<evidence type="ECO:0000259" key="2">
    <source>
        <dbReference type="Pfam" id="PF05232"/>
    </source>
</evidence>
<dbReference type="AlphaFoldDB" id="A0A090TRA4"/>
<comment type="caution">
    <text evidence="3">The sequence shown here is derived from an EMBL/GenBank/DDBJ whole genome shotgun (WGS) entry which is preliminary data.</text>
</comment>
<keyword evidence="1" id="KW-1133">Transmembrane helix</keyword>
<organism evidence="3 4">
    <name type="scientific">Vibrio maritimus</name>
    <dbReference type="NCBI Taxonomy" id="990268"/>
    <lineage>
        <taxon>Bacteria</taxon>
        <taxon>Pseudomonadati</taxon>
        <taxon>Pseudomonadota</taxon>
        <taxon>Gammaproteobacteria</taxon>
        <taxon>Vibrionales</taxon>
        <taxon>Vibrionaceae</taxon>
        <taxon>Vibrio</taxon>
    </lineage>
</organism>